<evidence type="ECO:0000256" key="7">
    <source>
        <dbReference type="ARBA" id="ARBA00022989"/>
    </source>
</evidence>
<dbReference type="RefSeq" id="WP_188529186.1">
    <property type="nucleotide sequence ID" value="NZ_BMGR01000002.1"/>
</dbReference>
<dbReference type="PROSITE" id="PS50893">
    <property type="entry name" value="ABC_TRANSPORTER_2"/>
    <property type="match status" value="1"/>
</dbReference>
<gene>
    <name evidence="12" type="primary">yfiB</name>
    <name evidence="12" type="ORF">GCM10010916_07740</name>
</gene>
<dbReference type="InterPro" id="IPR003593">
    <property type="entry name" value="AAA+_ATPase"/>
</dbReference>
<keyword evidence="7 9" id="KW-1133">Transmembrane helix</keyword>
<dbReference type="Pfam" id="PF00664">
    <property type="entry name" value="ABC_membrane"/>
    <property type="match status" value="1"/>
</dbReference>
<comment type="subcellular location">
    <subcellularLocation>
        <location evidence="1">Cell membrane</location>
        <topology evidence="1">Multi-pass membrane protein</topology>
    </subcellularLocation>
</comment>
<dbReference type="SMART" id="SM00382">
    <property type="entry name" value="AAA"/>
    <property type="match status" value="1"/>
</dbReference>
<accession>A0A917CMT4</accession>
<comment type="caution">
    <text evidence="12">The sequence shown here is derived from an EMBL/GenBank/DDBJ whole genome shotgun (WGS) entry which is preliminary data.</text>
</comment>
<feature type="transmembrane region" description="Helical" evidence="9">
    <location>
        <begin position="275"/>
        <end position="296"/>
    </location>
</feature>
<dbReference type="InterPro" id="IPR036640">
    <property type="entry name" value="ABC1_TM_sf"/>
</dbReference>
<keyword evidence="2" id="KW-0813">Transport</keyword>
<dbReference type="PROSITE" id="PS00211">
    <property type="entry name" value="ABC_TRANSPORTER_1"/>
    <property type="match status" value="1"/>
</dbReference>
<proteinExistence type="predicted"/>
<dbReference type="InterPro" id="IPR039421">
    <property type="entry name" value="Type_1_exporter"/>
</dbReference>
<evidence type="ECO:0000259" key="11">
    <source>
        <dbReference type="PROSITE" id="PS50929"/>
    </source>
</evidence>
<protein>
    <submittedName>
        <fullName evidence="12">ABC transporter ATP-binding protein YfiB</fullName>
    </submittedName>
</protein>
<dbReference type="EMBL" id="BMGR01000002">
    <property type="protein sequence ID" value="GGF92825.1"/>
    <property type="molecule type" value="Genomic_DNA"/>
</dbReference>
<keyword evidence="6 12" id="KW-0067">ATP-binding</keyword>
<evidence type="ECO:0000256" key="4">
    <source>
        <dbReference type="ARBA" id="ARBA00022692"/>
    </source>
</evidence>
<dbReference type="GO" id="GO:0005524">
    <property type="term" value="F:ATP binding"/>
    <property type="evidence" value="ECO:0007669"/>
    <property type="project" value="UniProtKB-KW"/>
</dbReference>
<sequence length="574" mass="63155">MLKVFSYLKSYKLSIVIALSLMLTELVVELWHPLLMAHIIDDGIIGEDLSAVLRWGGIMVVLALIGFAAGIVNSFFAAHVSQSFGFDLRKHVFGKIQTFSFANFNKFPASTLITRLTSDVNQLQNIIFMGLRILMRAPLLMLGGLVMALIVNAKLALVLVLVTPVLLVFLLWIMNKGFTLFRLVQERLDTTNGVLRESLIGMRLIKAFVRFGHEVRRFTKANDDLMDRMIAALRLVELTLPLLLLVMNLSILYILWSGNRAIGSDSAEVGEIVAIVNYTLRITGAFSVVSLILTSVSRAKASGQRLAAVLDTKVDIVDSDEVNGDLCVKTGKLSFENVSFCYPDTDTPVLGSVSFTVQPGETLAIMGATGAGKSTLFQLIPRLYDVNGGTIKLDDADIRYFPLESLRMGIGFVPQEALLFTGTVRENIRWGNERASEDEMIEAARRAQIHETIMKLPKQYDTVIGQKGVNLSGGQKQRLSVARALIRKPNLLLLDDSTSALDAKTEANLLAALKEHQCTTLIITQKISTAMEADKIILLEEGRVLAEGGHEQLLHSSPLYRQIVQSQLGEGVAI</sequence>
<dbReference type="InterPro" id="IPR011527">
    <property type="entry name" value="ABC1_TM_dom"/>
</dbReference>
<keyword evidence="3" id="KW-1003">Cell membrane</keyword>
<evidence type="ECO:0000256" key="2">
    <source>
        <dbReference type="ARBA" id="ARBA00022448"/>
    </source>
</evidence>
<dbReference type="GO" id="GO:0015421">
    <property type="term" value="F:ABC-type oligopeptide transporter activity"/>
    <property type="evidence" value="ECO:0007669"/>
    <property type="project" value="TreeGrafter"/>
</dbReference>
<feature type="transmembrane region" description="Helical" evidence="9">
    <location>
        <begin position="156"/>
        <end position="174"/>
    </location>
</feature>
<dbReference type="FunFam" id="3.40.50.300:FF:000221">
    <property type="entry name" value="Multidrug ABC transporter ATP-binding protein"/>
    <property type="match status" value="1"/>
</dbReference>
<dbReference type="CDD" id="cd18548">
    <property type="entry name" value="ABC_6TM_Tm287_like"/>
    <property type="match status" value="1"/>
</dbReference>
<name>A0A917CMT4_9BACL</name>
<dbReference type="InterPro" id="IPR017871">
    <property type="entry name" value="ABC_transporter-like_CS"/>
</dbReference>
<dbReference type="Pfam" id="PF00005">
    <property type="entry name" value="ABC_tran"/>
    <property type="match status" value="1"/>
</dbReference>
<dbReference type="PROSITE" id="PS50929">
    <property type="entry name" value="ABC_TM1F"/>
    <property type="match status" value="1"/>
</dbReference>
<keyword evidence="13" id="KW-1185">Reference proteome</keyword>
<reference evidence="12" key="2">
    <citation type="submission" date="2020-09" db="EMBL/GenBank/DDBJ databases">
        <authorList>
            <person name="Sun Q."/>
            <person name="Zhou Y."/>
        </authorList>
    </citation>
    <scope>NUCLEOTIDE SEQUENCE</scope>
    <source>
        <strain evidence="12">CGMCC 1.12987</strain>
    </source>
</reference>
<dbReference type="SUPFAM" id="SSF52540">
    <property type="entry name" value="P-loop containing nucleoside triphosphate hydrolases"/>
    <property type="match status" value="1"/>
</dbReference>
<evidence type="ECO:0000256" key="9">
    <source>
        <dbReference type="SAM" id="Phobius"/>
    </source>
</evidence>
<dbReference type="Gene3D" id="3.40.50.300">
    <property type="entry name" value="P-loop containing nucleotide triphosphate hydrolases"/>
    <property type="match status" value="1"/>
</dbReference>
<evidence type="ECO:0000259" key="10">
    <source>
        <dbReference type="PROSITE" id="PS50893"/>
    </source>
</evidence>
<dbReference type="GO" id="GO:0016887">
    <property type="term" value="F:ATP hydrolysis activity"/>
    <property type="evidence" value="ECO:0007669"/>
    <property type="project" value="InterPro"/>
</dbReference>
<dbReference type="GO" id="GO:0005886">
    <property type="term" value="C:plasma membrane"/>
    <property type="evidence" value="ECO:0007669"/>
    <property type="project" value="UniProtKB-SubCell"/>
</dbReference>
<dbReference type="Proteomes" id="UP000644756">
    <property type="component" value="Unassembled WGS sequence"/>
</dbReference>
<evidence type="ECO:0000313" key="12">
    <source>
        <dbReference type="EMBL" id="GGF92825.1"/>
    </source>
</evidence>
<evidence type="ECO:0000313" key="13">
    <source>
        <dbReference type="Proteomes" id="UP000644756"/>
    </source>
</evidence>
<evidence type="ECO:0000256" key="1">
    <source>
        <dbReference type="ARBA" id="ARBA00004651"/>
    </source>
</evidence>
<evidence type="ECO:0000256" key="5">
    <source>
        <dbReference type="ARBA" id="ARBA00022741"/>
    </source>
</evidence>
<feature type="transmembrane region" description="Helical" evidence="9">
    <location>
        <begin position="52"/>
        <end position="80"/>
    </location>
</feature>
<feature type="transmembrane region" description="Helical" evidence="9">
    <location>
        <begin position="133"/>
        <end position="150"/>
    </location>
</feature>
<feature type="transmembrane region" description="Helical" evidence="9">
    <location>
        <begin position="12"/>
        <end position="32"/>
    </location>
</feature>
<evidence type="ECO:0000256" key="6">
    <source>
        <dbReference type="ARBA" id="ARBA00022840"/>
    </source>
</evidence>
<dbReference type="Gene3D" id="1.20.1560.10">
    <property type="entry name" value="ABC transporter type 1, transmembrane domain"/>
    <property type="match status" value="1"/>
</dbReference>
<keyword evidence="8 9" id="KW-0472">Membrane</keyword>
<organism evidence="12 13">
    <name type="scientific">Paenibacillus abyssi</name>
    <dbReference type="NCBI Taxonomy" id="1340531"/>
    <lineage>
        <taxon>Bacteria</taxon>
        <taxon>Bacillati</taxon>
        <taxon>Bacillota</taxon>
        <taxon>Bacilli</taxon>
        <taxon>Bacillales</taxon>
        <taxon>Paenibacillaceae</taxon>
        <taxon>Paenibacillus</taxon>
    </lineage>
</organism>
<feature type="transmembrane region" description="Helical" evidence="9">
    <location>
        <begin position="235"/>
        <end position="255"/>
    </location>
</feature>
<keyword evidence="5" id="KW-0547">Nucleotide-binding</keyword>
<evidence type="ECO:0000256" key="8">
    <source>
        <dbReference type="ARBA" id="ARBA00023136"/>
    </source>
</evidence>
<dbReference type="AlphaFoldDB" id="A0A917CMT4"/>
<feature type="domain" description="ABC transmembrane type-1" evidence="11">
    <location>
        <begin position="16"/>
        <end position="298"/>
    </location>
</feature>
<dbReference type="SUPFAM" id="SSF90123">
    <property type="entry name" value="ABC transporter transmembrane region"/>
    <property type="match status" value="1"/>
</dbReference>
<feature type="domain" description="ABC transporter" evidence="10">
    <location>
        <begin position="333"/>
        <end position="566"/>
    </location>
</feature>
<dbReference type="InterPro" id="IPR027417">
    <property type="entry name" value="P-loop_NTPase"/>
</dbReference>
<dbReference type="InterPro" id="IPR003439">
    <property type="entry name" value="ABC_transporter-like_ATP-bd"/>
</dbReference>
<keyword evidence="4 9" id="KW-0812">Transmembrane</keyword>
<dbReference type="PANTHER" id="PTHR43394">
    <property type="entry name" value="ATP-DEPENDENT PERMEASE MDL1, MITOCHONDRIAL"/>
    <property type="match status" value="1"/>
</dbReference>
<evidence type="ECO:0000256" key="3">
    <source>
        <dbReference type="ARBA" id="ARBA00022475"/>
    </source>
</evidence>
<dbReference type="PANTHER" id="PTHR43394:SF1">
    <property type="entry name" value="ATP-BINDING CASSETTE SUB-FAMILY B MEMBER 10, MITOCHONDRIAL"/>
    <property type="match status" value="1"/>
</dbReference>
<reference evidence="12" key="1">
    <citation type="journal article" date="2014" name="Int. J. Syst. Evol. Microbiol.">
        <title>Complete genome sequence of Corynebacterium casei LMG S-19264T (=DSM 44701T), isolated from a smear-ripened cheese.</title>
        <authorList>
            <consortium name="US DOE Joint Genome Institute (JGI-PGF)"/>
            <person name="Walter F."/>
            <person name="Albersmeier A."/>
            <person name="Kalinowski J."/>
            <person name="Ruckert C."/>
        </authorList>
    </citation>
    <scope>NUCLEOTIDE SEQUENCE</scope>
    <source>
        <strain evidence="12">CGMCC 1.12987</strain>
    </source>
</reference>